<keyword evidence="7 9" id="KW-1133">Transmembrane helix</keyword>
<feature type="domain" description="ABC transporter" evidence="10">
    <location>
        <begin position="382"/>
        <end position="618"/>
    </location>
</feature>
<dbReference type="PROSITE" id="PS50929">
    <property type="entry name" value="ABC_TM1F"/>
    <property type="match status" value="1"/>
</dbReference>
<organism evidence="12 13">
    <name type="scientific">Metamycoplasma hominis</name>
    <name type="common">Mycoplasma hominis</name>
    <dbReference type="NCBI Taxonomy" id="2098"/>
    <lineage>
        <taxon>Bacteria</taxon>
        <taxon>Bacillati</taxon>
        <taxon>Mycoplasmatota</taxon>
        <taxon>Mycoplasmoidales</taxon>
        <taxon>Metamycoplasmataceae</taxon>
        <taxon>Metamycoplasma</taxon>
    </lineage>
</organism>
<feature type="transmembrane region" description="Helical" evidence="9">
    <location>
        <begin position="167"/>
        <end position="195"/>
    </location>
</feature>
<dbReference type="Pfam" id="PF00005">
    <property type="entry name" value="ABC_tran"/>
    <property type="match status" value="1"/>
</dbReference>
<keyword evidence="5" id="KW-0547">Nucleotide-binding</keyword>
<dbReference type="InterPro" id="IPR011527">
    <property type="entry name" value="ABC1_TM_dom"/>
</dbReference>
<dbReference type="GO" id="GO:0016887">
    <property type="term" value="F:ATP hydrolysis activity"/>
    <property type="evidence" value="ECO:0007669"/>
    <property type="project" value="InterPro"/>
</dbReference>
<dbReference type="CDD" id="cd18547">
    <property type="entry name" value="ABC_6TM_Tm288_like"/>
    <property type="match status" value="1"/>
</dbReference>
<evidence type="ECO:0000259" key="10">
    <source>
        <dbReference type="PROSITE" id="PS50893"/>
    </source>
</evidence>
<dbReference type="InterPro" id="IPR003439">
    <property type="entry name" value="ABC_transporter-like_ATP-bd"/>
</dbReference>
<dbReference type="AlphaFoldDB" id="A0A454CAD2"/>
<evidence type="ECO:0000256" key="9">
    <source>
        <dbReference type="SAM" id="Phobius"/>
    </source>
</evidence>
<protein>
    <submittedName>
        <fullName evidence="12">ABC transporter ATP-binding protein</fullName>
    </submittedName>
</protein>
<keyword evidence="8 9" id="KW-0472">Membrane</keyword>
<dbReference type="SUPFAM" id="SSF90123">
    <property type="entry name" value="ABC transporter transmembrane region"/>
    <property type="match status" value="1"/>
</dbReference>
<dbReference type="Pfam" id="PF00664">
    <property type="entry name" value="ABC_membrane"/>
    <property type="match status" value="1"/>
</dbReference>
<dbReference type="SUPFAM" id="SSF52540">
    <property type="entry name" value="P-loop containing nucleoside triphosphate hydrolases"/>
    <property type="match status" value="1"/>
</dbReference>
<dbReference type="GO" id="GO:0005886">
    <property type="term" value="C:plasma membrane"/>
    <property type="evidence" value="ECO:0007669"/>
    <property type="project" value="UniProtKB-SubCell"/>
</dbReference>
<gene>
    <name evidence="12" type="ORF">KN71_002420</name>
</gene>
<evidence type="ECO:0000313" key="13">
    <source>
        <dbReference type="Proteomes" id="UP000029712"/>
    </source>
</evidence>
<feature type="domain" description="ABC transmembrane type-1" evidence="11">
    <location>
        <begin position="53"/>
        <end position="349"/>
    </location>
</feature>
<reference evidence="12 13" key="2">
    <citation type="submission" date="2018-10" db="EMBL/GenBank/DDBJ databases">
        <title>Detection and isolation of Mycoplasma hominis as a predominant microorganism from pelvic cavity of patient with salpingitis and tubo-ovarian abscess.</title>
        <authorList>
            <person name="Guschin A.E."/>
            <person name="Khayrullina G.A."/>
            <person name="Rakovskaya I.V."/>
            <person name="Shelenkov A.A."/>
            <person name="Shagin D.A."/>
        </authorList>
    </citation>
    <scope>NUCLEOTIDE SEQUENCE [LARGE SCALE GENOMIC DNA]</scope>
    <source>
        <strain evidence="13">TOA</strain>
    </source>
</reference>
<proteinExistence type="inferred from homology"/>
<dbReference type="GO" id="GO:0005524">
    <property type="term" value="F:ATP binding"/>
    <property type="evidence" value="ECO:0007669"/>
    <property type="project" value="UniProtKB-KW"/>
</dbReference>
<dbReference type="PANTHER" id="PTHR43394">
    <property type="entry name" value="ATP-DEPENDENT PERMEASE MDL1, MITOCHONDRIAL"/>
    <property type="match status" value="1"/>
</dbReference>
<feature type="transmembrane region" description="Helical" evidence="9">
    <location>
        <begin position="201"/>
        <end position="218"/>
    </location>
</feature>
<dbReference type="Gene3D" id="1.20.1560.10">
    <property type="entry name" value="ABC transporter type 1, transmembrane domain"/>
    <property type="match status" value="1"/>
</dbReference>
<dbReference type="SMART" id="SM00382">
    <property type="entry name" value="AAA"/>
    <property type="match status" value="1"/>
</dbReference>
<accession>A0A454CAD2</accession>
<dbReference type="FunFam" id="3.40.50.300:FF:000287">
    <property type="entry name" value="Multidrug ABC transporter ATP-binding protein"/>
    <property type="match status" value="1"/>
</dbReference>
<evidence type="ECO:0000256" key="1">
    <source>
        <dbReference type="ARBA" id="ARBA00004651"/>
    </source>
</evidence>
<dbReference type="EMBL" id="CP033021">
    <property type="protein sequence ID" value="AYN65533.1"/>
    <property type="molecule type" value="Genomic_DNA"/>
</dbReference>
<evidence type="ECO:0000256" key="5">
    <source>
        <dbReference type="ARBA" id="ARBA00022741"/>
    </source>
</evidence>
<evidence type="ECO:0000259" key="11">
    <source>
        <dbReference type="PROSITE" id="PS50929"/>
    </source>
</evidence>
<feature type="transmembrane region" description="Helical" evidence="9">
    <location>
        <begin position="51"/>
        <end position="77"/>
    </location>
</feature>
<dbReference type="PROSITE" id="PS50893">
    <property type="entry name" value="ABC_TRANSPORTER_2"/>
    <property type="match status" value="1"/>
</dbReference>
<reference evidence="12 13" key="1">
    <citation type="submission" date="2014-08" db="EMBL/GenBank/DDBJ databases">
        <authorList>
            <person name="Kuleshov K."/>
            <person name="Dedkov V."/>
            <person name="Markelov M."/>
            <person name="Pimkina E."/>
        </authorList>
    </citation>
    <scope>NUCLEOTIDE SEQUENCE [LARGE SCALE GENOMIC DNA]</scope>
    <source>
        <strain evidence="13">TOA</strain>
    </source>
</reference>
<evidence type="ECO:0000256" key="6">
    <source>
        <dbReference type="ARBA" id="ARBA00022840"/>
    </source>
</evidence>
<dbReference type="InterPro" id="IPR039421">
    <property type="entry name" value="Type_1_exporter"/>
</dbReference>
<dbReference type="GO" id="GO:0015421">
    <property type="term" value="F:ABC-type oligopeptide transporter activity"/>
    <property type="evidence" value="ECO:0007669"/>
    <property type="project" value="TreeGrafter"/>
</dbReference>
<evidence type="ECO:0000256" key="2">
    <source>
        <dbReference type="ARBA" id="ARBA00005417"/>
    </source>
</evidence>
<dbReference type="Proteomes" id="UP000029712">
    <property type="component" value="Chromosome"/>
</dbReference>
<dbReference type="RefSeq" id="WP_036439122.1">
    <property type="nucleotide sequence ID" value="NZ_CP033021.1"/>
</dbReference>
<dbReference type="InterPro" id="IPR003593">
    <property type="entry name" value="AAA+_ATPase"/>
</dbReference>
<sequence>MNRDILDPLKVDIDLKKVSKFERKAFRKKQHAIKSESFKELIKYLNYKRGYVFLIIIITLISSLCLTAATYGLGYIIDHYLNFKFWNSNSNGLFEFGIAIGILILGYILEKVFSFICSAMAVKAGIYGSEIMRSKAYKSIMKMPIQFFDTVSSGELMSILSNDIDNVSYGICGTLNSLLAAIFSALTSLGFMFYYSTYLTLIYIALFPVLLILAFVLIKKAIPLFGKTQRNIGLLNGFVEENLAAHQLINSLNGQQIINEQFDLYNEKLYKPSLKANIYAGIVYPYGNAITFIMQLIIIFVGGAFALSGIGTGSNSNFTVGTLTSFILYIKITSSQIIKNFENISMIQTATISTTRVLNLIRMHPAVDESKLATISNVNGDIEFKNVSFSYDNSLNNLQLKNISFKAKKGQVFAIVGPTGAGKTTIINLLSKFYLPTEGEIKIDDYKSSEINESSWRNQISIVLQDTFLFKTTILENLRYANPSASNEEIINAAKITKADNFIRQLEHGYEEIVEEGGSNFSQGERQMLAITRAIIANKNILILDEATSNVDTRTEKNIQDAMLELMKGKTSFVIAHRLSTIVNASQILVVKDGKIIEQGTHKELLTKGSFYEKLYHSSFSEENE</sequence>
<evidence type="ECO:0000256" key="8">
    <source>
        <dbReference type="ARBA" id="ARBA00023136"/>
    </source>
</evidence>
<evidence type="ECO:0000256" key="3">
    <source>
        <dbReference type="ARBA" id="ARBA00022448"/>
    </source>
</evidence>
<name>A0A454CAD2_METHO</name>
<feature type="transmembrane region" description="Helical" evidence="9">
    <location>
        <begin position="278"/>
        <end position="307"/>
    </location>
</feature>
<dbReference type="CDD" id="cd03254">
    <property type="entry name" value="ABCC_Glucan_exporter_like"/>
    <property type="match status" value="1"/>
</dbReference>
<feature type="transmembrane region" description="Helical" evidence="9">
    <location>
        <begin position="97"/>
        <end position="122"/>
    </location>
</feature>
<keyword evidence="6 12" id="KW-0067">ATP-binding</keyword>
<keyword evidence="3" id="KW-0813">Transport</keyword>
<dbReference type="OrthoDB" id="383768at2"/>
<comment type="similarity">
    <text evidence="2">Belongs to the ABC transporter superfamily.</text>
</comment>
<evidence type="ECO:0000256" key="4">
    <source>
        <dbReference type="ARBA" id="ARBA00022692"/>
    </source>
</evidence>
<evidence type="ECO:0000256" key="7">
    <source>
        <dbReference type="ARBA" id="ARBA00022989"/>
    </source>
</evidence>
<dbReference type="InterPro" id="IPR027417">
    <property type="entry name" value="P-loop_NTPase"/>
</dbReference>
<dbReference type="InterPro" id="IPR036640">
    <property type="entry name" value="ABC1_TM_sf"/>
</dbReference>
<evidence type="ECO:0000313" key="12">
    <source>
        <dbReference type="EMBL" id="AYN65533.1"/>
    </source>
</evidence>
<dbReference type="Gene3D" id="3.40.50.300">
    <property type="entry name" value="P-loop containing nucleotide triphosphate hydrolases"/>
    <property type="match status" value="1"/>
</dbReference>
<keyword evidence="4 9" id="KW-0812">Transmembrane</keyword>
<dbReference type="PANTHER" id="PTHR43394:SF1">
    <property type="entry name" value="ATP-BINDING CASSETTE SUB-FAMILY B MEMBER 10, MITOCHONDRIAL"/>
    <property type="match status" value="1"/>
</dbReference>
<comment type="subcellular location">
    <subcellularLocation>
        <location evidence="1">Cell membrane</location>
        <topology evidence="1">Multi-pass membrane protein</topology>
    </subcellularLocation>
</comment>